<proteinExistence type="predicted"/>
<accession>A0ABT5YQA5</accession>
<dbReference type="EMBL" id="JARHUD010000005">
    <property type="protein sequence ID" value="MDF2096369.1"/>
    <property type="molecule type" value="Genomic_DNA"/>
</dbReference>
<name>A0ABT5YQA5_9PROT</name>
<evidence type="ECO:0000313" key="1">
    <source>
        <dbReference type="EMBL" id="MDF2096369.1"/>
    </source>
</evidence>
<dbReference type="RefSeq" id="WP_275822705.1">
    <property type="nucleotide sequence ID" value="NZ_JARHUD010000005.1"/>
</dbReference>
<sequence>MTHTGGASSGLAKTYLAFKRDQDETGAILSYSGFVSEAILFALGETLRRRVEQEESDSNRTKRLFSVFVEQVQNIIRYSSEKLPQRDPDDGMLGSGLVSVGKDGQNFFIVCANTLERSRKEALRERLTRLSALDKDELRTVYREKLREPPEEGSLGASLGLIEIARRSSRPIEFDFVDIDDQRSFFCLKVHV</sequence>
<dbReference type="NCBIfam" id="NF038262">
    <property type="entry name" value="SiaB_fam_kinase"/>
    <property type="match status" value="1"/>
</dbReference>
<gene>
    <name evidence="1" type="ORF">P2G67_10310</name>
</gene>
<keyword evidence="2" id="KW-1185">Reference proteome</keyword>
<protein>
    <submittedName>
        <fullName evidence="1">SiaB family protein kinase</fullName>
    </submittedName>
</protein>
<dbReference type="Proteomes" id="UP001215503">
    <property type="component" value="Unassembled WGS sequence"/>
</dbReference>
<organism evidence="1 2">
    <name type="scientific">Aquibaculum arenosum</name>
    <dbReference type="NCBI Taxonomy" id="3032591"/>
    <lineage>
        <taxon>Bacteria</taxon>
        <taxon>Pseudomonadati</taxon>
        <taxon>Pseudomonadota</taxon>
        <taxon>Alphaproteobacteria</taxon>
        <taxon>Rhodospirillales</taxon>
        <taxon>Rhodovibrionaceae</taxon>
        <taxon>Aquibaculum</taxon>
    </lineage>
</organism>
<keyword evidence="1" id="KW-0808">Transferase</keyword>
<dbReference type="GO" id="GO:0016301">
    <property type="term" value="F:kinase activity"/>
    <property type="evidence" value="ECO:0007669"/>
    <property type="project" value="UniProtKB-KW"/>
</dbReference>
<keyword evidence="1" id="KW-0418">Kinase</keyword>
<dbReference type="InterPro" id="IPR046239">
    <property type="entry name" value="DUF6272"/>
</dbReference>
<dbReference type="Pfam" id="PF19788">
    <property type="entry name" value="DUF6272"/>
    <property type="match status" value="1"/>
</dbReference>
<reference evidence="1 2" key="1">
    <citation type="submission" date="2023-03" db="EMBL/GenBank/DDBJ databases">
        <title>Fodinicurvata sp. CAU 1616 isolated from sea sendiment.</title>
        <authorList>
            <person name="Kim W."/>
        </authorList>
    </citation>
    <scope>NUCLEOTIDE SEQUENCE [LARGE SCALE GENOMIC DNA]</scope>
    <source>
        <strain evidence="1 2">CAU 1616</strain>
    </source>
</reference>
<comment type="caution">
    <text evidence="1">The sequence shown here is derived from an EMBL/GenBank/DDBJ whole genome shotgun (WGS) entry which is preliminary data.</text>
</comment>
<evidence type="ECO:0000313" key="2">
    <source>
        <dbReference type="Proteomes" id="UP001215503"/>
    </source>
</evidence>